<dbReference type="InterPro" id="IPR048402">
    <property type="entry name" value="YpeB_N"/>
</dbReference>
<dbReference type="OrthoDB" id="2372097at2"/>
<feature type="domain" description="Sporulation protein YpeB N-terminal" evidence="2">
    <location>
        <begin position="31"/>
        <end position="164"/>
    </location>
</feature>
<reference evidence="4" key="1">
    <citation type="submission" date="2018-02" db="EMBL/GenBank/DDBJ databases">
        <title>Genome sequence of Desulfocucumis palustris strain NAW-5.</title>
        <authorList>
            <person name="Watanabe M."/>
            <person name="Kojima H."/>
            <person name="Fukui M."/>
        </authorList>
    </citation>
    <scope>NUCLEOTIDE SEQUENCE [LARGE SCALE GENOMIC DNA]</scope>
    <source>
        <strain evidence="4">NAW-5</strain>
    </source>
</reference>
<sequence>MKDKKWMLSLTLGLVLVAALGFWGYRQADARRTMEAALNNKYQRAFYDLTTHVQNMEVLLSKTLVGQETRQDTFLLMNLWQEADAAQKELGQIPVPDGLMTRTMKYLTQVGDYANTLAKQTIDGKPKTDEQWRTLRYLYSQSSGLNEELHNIESHVADGRLTLSELTTQTRKGLRKEGPQLANNNLQTLDKKMQQFPTLIYDGPFSDHLADKKPLGITGDSINADQARSKALGFIDRRGNKDYVANVVHTQKGRTPSYQVDITSCPVRENERITAAISRQGGNVLWMLNSRAIGDKKVSLESAGDRAAKFLAGKGFKNMQSTYHEVQDRLAIYNFAATQGGVVLYPDLVKVSVALDTGQVVGFEASNYWDSHRDRKISAPRLTLAQARKKLSPHLEGVSGGRLALIPLSPDTETLTYEFKGNLGKDVFLVYINADNGREERLLRVVDTEEGVLTV</sequence>
<dbReference type="Proteomes" id="UP000239549">
    <property type="component" value="Unassembled WGS sequence"/>
</dbReference>
<proteinExistence type="predicted"/>
<protein>
    <submittedName>
        <fullName evidence="3">Spore germination protein YpeB</fullName>
    </submittedName>
</protein>
<dbReference type="Pfam" id="PF20769">
    <property type="entry name" value="YPEB_N"/>
    <property type="match status" value="1"/>
</dbReference>
<keyword evidence="4" id="KW-1185">Reference proteome</keyword>
<dbReference type="GO" id="GO:0009847">
    <property type="term" value="P:spore germination"/>
    <property type="evidence" value="ECO:0007669"/>
    <property type="project" value="InterPro"/>
</dbReference>
<evidence type="ECO:0000259" key="2">
    <source>
        <dbReference type="Pfam" id="PF20769"/>
    </source>
</evidence>
<dbReference type="NCBIfam" id="TIGR02889">
    <property type="entry name" value="spore_YpeB"/>
    <property type="match status" value="1"/>
</dbReference>
<gene>
    <name evidence="3" type="ORF">DCCM_4813</name>
</gene>
<dbReference type="RefSeq" id="WP_104373725.1">
    <property type="nucleotide sequence ID" value="NZ_BFAV01000179.1"/>
</dbReference>
<organism evidence="3 4">
    <name type="scientific">Desulfocucumis palustris</name>
    <dbReference type="NCBI Taxonomy" id="1898651"/>
    <lineage>
        <taxon>Bacteria</taxon>
        <taxon>Bacillati</taxon>
        <taxon>Bacillota</taxon>
        <taxon>Clostridia</taxon>
        <taxon>Eubacteriales</taxon>
        <taxon>Desulfocucumaceae</taxon>
        <taxon>Desulfocucumis</taxon>
    </lineage>
</organism>
<comment type="caution">
    <text evidence="3">The sequence shown here is derived from an EMBL/GenBank/DDBJ whole genome shotgun (WGS) entry which is preliminary data.</text>
</comment>
<evidence type="ECO:0000259" key="1">
    <source>
        <dbReference type="Pfam" id="PF14620"/>
    </source>
</evidence>
<dbReference type="AlphaFoldDB" id="A0A2L2XI82"/>
<evidence type="ECO:0000313" key="3">
    <source>
        <dbReference type="EMBL" id="GBF35684.1"/>
    </source>
</evidence>
<dbReference type="EMBL" id="BFAV01000179">
    <property type="protein sequence ID" value="GBF35684.1"/>
    <property type="molecule type" value="Genomic_DNA"/>
</dbReference>
<evidence type="ECO:0000313" key="4">
    <source>
        <dbReference type="Proteomes" id="UP000239549"/>
    </source>
</evidence>
<accession>A0A2L2XI82</accession>
<name>A0A2L2XI82_9FIRM</name>
<dbReference type="InterPro" id="IPR014239">
    <property type="entry name" value="YpeB_PepSY1-2"/>
</dbReference>
<feature type="domain" description="Sporulation protein YpeB PepSY1 and PepSY2" evidence="1">
    <location>
        <begin position="183"/>
        <end position="377"/>
    </location>
</feature>
<dbReference type="Pfam" id="PF14620">
    <property type="entry name" value="YPEB_PepSY1-2"/>
    <property type="match status" value="1"/>
</dbReference>